<dbReference type="EMBL" id="CP015093">
    <property type="protein sequence ID" value="APZ52466.1"/>
    <property type="molecule type" value="Genomic_DNA"/>
</dbReference>
<sequence>MEQLQSIGHSRGPRRKQSREPLATGCKRFLTSGCDLCDMTRGTRHAGPARAGIALRKHGCHSRRDPLHRHAGGA</sequence>
<protein>
    <submittedName>
        <fullName evidence="2">Uncharacterized protein</fullName>
    </submittedName>
</protein>
<dbReference type="STRING" id="1250539.Ga0080574_TMP2132"/>
<evidence type="ECO:0000313" key="2">
    <source>
        <dbReference type="EMBL" id="APZ52466.1"/>
    </source>
</evidence>
<dbReference type="Proteomes" id="UP000187059">
    <property type="component" value="Chromosome"/>
</dbReference>
<organism evidence="2 3">
    <name type="scientific">Salipiger abyssi</name>
    <dbReference type="NCBI Taxonomy" id="1250539"/>
    <lineage>
        <taxon>Bacteria</taxon>
        <taxon>Pseudomonadati</taxon>
        <taxon>Pseudomonadota</taxon>
        <taxon>Alphaproteobacteria</taxon>
        <taxon>Rhodobacterales</taxon>
        <taxon>Roseobacteraceae</taxon>
        <taxon>Salipiger</taxon>
    </lineage>
</organism>
<accession>A0A1P8UT00</accession>
<dbReference type="AlphaFoldDB" id="A0A1P8UT00"/>
<evidence type="ECO:0000256" key="1">
    <source>
        <dbReference type="SAM" id="MobiDB-lite"/>
    </source>
</evidence>
<proteinExistence type="predicted"/>
<evidence type="ECO:0000313" key="3">
    <source>
        <dbReference type="Proteomes" id="UP000187059"/>
    </source>
</evidence>
<name>A0A1P8UT00_9RHOB</name>
<keyword evidence="3" id="KW-1185">Reference proteome</keyword>
<reference evidence="2 3" key="1">
    <citation type="submission" date="2016-04" db="EMBL/GenBank/DDBJ databases">
        <title>Deep-sea bacteria in the southern Pacific.</title>
        <authorList>
            <person name="Tang K."/>
        </authorList>
    </citation>
    <scope>NUCLEOTIDE SEQUENCE [LARGE SCALE GENOMIC DNA]</scope>
    <source>
        <strain evidence="2 3">JLT2014</strain>
    </source>
</reference>
<feature type="region of interest" description="Disordered" evidence="1">
    <location>
        <begin position="1"/>
        <end position="23"/>
    </location>
</feature>
<gene>
    <name evidence="2" type="ORF">Ga0080574_TMP2132</name>
</gene>
<dbReference type="KEGG" id="paby:Ga0080574_TMP2132"/>